<evidence type="ECO:0000313" key="2">
    <source>
        <dbReference type="Proteomes" id="UP000195152"/>
    </source>
</evidence>
<gene>
    <name evidence="1" type="ORF">BK699_06070</name>
</gene>
<organism evidence="1 2">
    <name type="scientific">Bacillus thuringiensis serovar mexicanensis</name>
    <dbReference type="NCBI Taxonomy" id="180868"/>
    <lineage>
        <taxon>Bacteria</taxon>
        <taxon>Bacillati</taxon>
        <taxon>Bacillota</taxon>
        <taxon>Bacilli</taxon>
        <taxon>Bacillales</taxon>
        <taxon>Bacillaceae</taxon>
        <taxon>Bacillus</taxon>
        <taxon>Bacillus cereus group</taxon>
    </lineage>
</organism>
<proteinExistence type="predicted"/>
<sequence>MKLNTAKLEALSQKEIEKTEGGAPYYIYVAGKWFLKNYPTSGGPEIEMSYKYGQPGRRM</sequence>
<evidence type="ECO:0000313" key="1">
    <source>
        <dbReference type="EMBL" id="OTW51888.1"/>
    </source>
</evidence>
<name>A0A242WF21_BACTU</name>
<accession>A0A242WF21</accession>
<dbReference type="Proteomes" id="UP000195152">
    <property type="component" value="Unassembled WGS sequence"/>
</dbReference>
<protein>
    <submittedName>
        <fullName evidence="1">Uncharacterized protein</fullName>
    </submittedName>
</protein>
<dbReference type="RefSeq" id="WP_000774089.1">
    <property type="nucleotide sequence ID" value="NZ_NFCF01000056.1"/>
</dbReference>
<dbReference type="AlphaFoldDB" id="A0A242WF21"/>
<dbReference type="EMBL" id="NFCF01000056">
    <property type="protein sequence ID" value="OTW51888.1"/>
    <property type="molecule type" value="Genomic_DNA"/>
</dbReference>
<comment type="caution">
    <text evidence="1">The sequence shown here is derived from an EMBL/GenBank/DDBJ whole genome shotgun (WGS) entry which is preliminary data.</text>
</comment>
<reference evidence="1 2" key="1">
    <citation type="submission" date="2016-10" db="EMBL/GenBank/DDBJ databases">
        <title>Comparative genomics of Bacillus thuringiensis reveals a path to pathogens against multiple invertebrate hosts.</title>
        <authorList>
            <person name="Zheng J."/>
            <person name="Gao Q."/>
            <person name="Liu H."/>
            <person name="Peng D."/>
            <person name="Ruan L."/>
            <person name="Sun M."/>
        </authorList>
    </citation>
    <scope>NUCLEOTIDE SEQUENCE [LARGE SCALE GENOMIC DNA]</scope>
    <source>
        <strain evidence="1">BGSC 4AC1</strain>
    </source>
</reference>